<accession>A0A3R6DMA1</accession>
<dbReference type="RefSeq" id="WP_118772597.1">
    <property type="nucleotide sequence ID" value="NZ_QRID01000011.1"/>
</dbReference>
<dbReference type="SUPFAM" id="SSF88697">
    <property type="entry name" value="PUA domain-like"/>
    <property type="match status" value="1"/>
</dbReference>
<dbReference type="EMBL" id="QRID01000011">
    <property type="protein sequence ID" value="RHG27475.1"/>
    <property type="molecule type" value="Genomic_DNA"/>
</dbReference>
<dbReference type="AlphaFoldDB" id="A0A3R6DMA1"/>
<evidence type="ECO:0000313" key="2">
    <source>
        <dbReference type="EMBL" id="RHG27475.1"/>
    </source>
</evidence>
<reference evidence="2 3" key="1">
    <citation type="submission" date="2018-08" db="EMBL/GenBank/DDBJ databases">
        <title>A genome reference for cultivated species of the human gut microbiota.</title>
        <authorList>
            <person name="Zou Y."/>
            <person name="Xue W."/>
            <person name="Luo G."/>
        </authorList>
    </citation>
    <scope>NUCLEOTIDE SEQUENCE [LARGE SCALE GENOMIC DNA]</scope>
    <source>
        <strain evidence="2 3">AM22-21LB</strain>
    </source>
</reference>
<proteinExistence type="predicted"/>
<protein>
    <submittedName>
        <fullName evidence="2">ASCH domain-containing protein</fullName>
    </submittedName>
</protein>
<name>A0A3R6DMA1_9FIRM</name>
<organism evidence="2 3">
    <name type="scientific">Roseburia intestinalis</name>
    <dbReference type="NCBI Taxonomy" id="166486"/>
    <lineage>
        <taxon>Bacteria</taxon>
        <taxon>Bacillati</taxon>
        <taxon>Bacillota</taxon>
        <taxon>Clostridia</taxon>
        <taxon>Lachnospirales</taxon>
        <taxon>Lachnospiraceae</taxon>
        <taxon>Roseburia</taxon>
    </lineage>
</organism>
<sequence length="80" mass="9571">MSHKNHNIVPKCVIETTNVRILPFKDITYDICRLEGEDDSLESWRRGHISFFKEEGKELGYKFSEEMPVVFEEFEVVYQR</sequence>
<dbReference type="Gene3D" id="3.10.400.10">
    <property type="entry name" value="Sulfate adenylyltransferase"/>
    <property type="match status" value="1"/>
</dbReference>
<dbReference type="Pfam" id="PF04266">
    <property type="entry name" value="ASCH"/>
    <property type="match status" value="1"/>
</dbReference>
<dbReference type="InterPro" id="IPR007374">
    <property type="entry name" value="ASCH_domain"/>
</dbReference>
<comment type="caution">
    <text evidence="2">The sequence shown here is derived from an EMBL/GenBank/DDBJ whole genome shotgun (WGS) entry which is preliminary data.</text>
</comment>
<evidence type="ECO:0000313" key="3">
    <source>
        <dbReference type="Proteomes" id="UP000284051"/>
    </source>
</evidence>
<feature type="domain" description="ASCH" evidence="1">
    <location>
        <begin position="9"/>
        <end position="78"/>
    </location>
</feature>
<gene>
    <name evidence="2" type="ORF">DW264_12010</name>
</gene>
<dbReference type="Proteomes" id="UP000284051">
    <property type="component" value="Unassembled WGS sequence"/>
</dbReference>
<dbReference type="InterPro" id="IPR015947">
    <property type="entry name" value="PUA-like_sf"/>
</dbReference>
<dbReference type="PANTHER" id="PTHR39203:SF1">
    <property type="entry name" value="CYTOPLASMIC PROTEIN"/>
    <property type="match status" value="1"/>
</dbReference>
<dbReference type="PANTHER" id="PTHR39203">
    <property type="entry name" value="CYTOPLASMIC PROTEIN-RELATED"/>
    <property type="match status" value="1"/>
</dbReference>
<evidence type="ECO:0000259" key="1">
    <source>
        <dbReference type="Pfam" id="PF04266"/>
    </source>
</evidence>
<dbReference type="InterPro" id="IPR009326">
    <property type="entry name" value="DUF984"/>
</dbReference>